<dbReference type="PANTHER" id="PTHR37689:SF1">
    <property type="entry name" value="PROTEIN FDHE"/>
    <property type="match status" value="1"/>
</dbReference>
<dbReference type="Proteomes" id="UP000613011">
    <property type="component" value="Unassembled WGS sequence"/>
</dbReference>
<protein>
    <submittedName>
        <fullName evidence="3">Formate dehydrogenase accessory protein FdhE</fullName>
    </submittedName>
</protein>
<organism evidence="3 4">
    <name type="scientific">Ramlibacter aurantiacus</name>
    <dbReference type="NCBI Taxonomy" id="2801330"/>
    <lineage>
        <taxon>Bacteria</taxon>
        <taxon>Pseudomonadati</taxon>
        <taxon>Pseudomonadota</taxon>
        <taxon>Betaproteobacteria</taxon>
        <taxon>Burkholderiales</taxon>
        <taxon>Comamonadaceae</taxon>
        <taxon>Ramlibacter</taxon>
    </lineage>
</organism>
<dbReference type="InterPro" id="IPR024064">
    <property type="entry name" value="FdhE-like_sf"/>
</dbReference>
<evidence type="ECO:0000256" key="1">
    <source>
        <dbReference type="ARBA" id="ARBA00022490"/>
    </source>
</evidence>
<comment type="caution">
    <text evidence="3">The sequence shown here is derived from an EMBL/GenBank/DDBJ whole genome shotgun (WGS) entry which is preliminary data.</text>
</comment>
<dbReference type="Pfam" id="PF24860">
    <property type="entry name" value="FdhE_C"/>
    <property type="match status" value="1"/>
</dbReference>
<keyword evidence="1" id="KW-0963">Cytoplasm</keyword>
<feature type="domain" description="FdhE C-terminal" evidence="2">
    <location>
        <begin position="198"/>
        <end position="268"/>
    </location>
</feature>
<gene>
    <name evidence="3" type="ORF">JI739_09685</name>
</gene>
<dbReference type="GO" id="GO:0005829">
    <property type="term" value="C:cytosol"/>
    <property type="evidence" value="ECO:0007669"/>
    <property type="project" value="TreeGrafter"/>
</dbReference>
<accession>A0A936ZI23</accession>
<dbReference type="GO" id="GO:0051604">
    <property type="term" value="P:protein maturation"/>
    <property type="evidence" value="ECO:0007669"/>
    <property type="project" value="TreeGrafter"/>
</dbReference>
<sequence>MSAAQRLDALAQAHPEWSGWLRVVRELAPGLSDPAWDADPPHAGRPSDAAPMLAGATLQPDGRALARLLDRLAGVAQAQGLQALAGTARPGRTTSPDEALAVFLAALDDDPQELGRWASRTGATPEGARALAQLLPMPYLHGCARAWSSTARGAAWSHGHCPVCGAWPAFAEVRGIERTRHLRCGRCGAGWPMPALACTYCGMRDHERLGTLSVDDKAARFALEVCHACMGYLKSCTTLQPTPSDEVIVTDLASVEFDIAAVERGFLRPPGHGASLRASLGTAAKAPAPAPARRGWS</sequence>
<evidence type="ECO:0000313" key="4">
    <source>
        <dbReference type="Proteomes" id="UP000613011"/>
    </source>
</evidence>
<proteinExistence type="predicted"/>
<evidence type="ECO:0000313" key="3">
    <source>
        <dbReference type="EMBL" id="MBL0420613.1"/>
    </source>
</evidence>
<name>A0A936ZI23_9BURK</name>
<reference evidence="3" key="1">
    <citation type="submission" date="2021-01" db="EMBL/GenBank/DDBJ databases">
        <title>Ramlibacter sp. strain AW1 16S ribosomal RNA gene Genome sequencing and assembly.</title>
        <authorList>
            <person name="Kang M."/>
        </authorList>
    </citation>
    <scope>NUCLEOTIDE SEQUENCE</scope>
    <source>
        <strain evidence="3">AW1</strain>
    </source>
</reference>
<dbReference type="SUPFAM" id="SSF144020">
    <property type="entry name" value="FdhE-like"/>
    <property type="match status" value="1"/>
</dbReference>
<keyword evidence="4" id="KW-1185">Reference proteome</keyword>
<dbReference type="RefSeq" id="WP_201683677.1">
    <property type="nucleotide sequence ID" value="NZ_JAEQNA010000002.1"/>
</dbReference>
<dbReference type="GO" id="GO:0008199">
    <property type="term" value="F:ferric iron binding"/>
    <property type="evidence" value="ECO:0007669"/>
    <property type="project" value="TreeGrafter"/>
</dbReference>
<dbReference type="AlphaFoldDB" id="A0A936ZI23"/>
<evidence type="ECO:0000259" key="2">
    <source>
        <dbReference type="Pfam" id="PF24860"/>
    </source>
</evidence>
<dbReference type="Gene3D" id="3.90.1670.10">
    <property type="entry name" value="FdhE-like domain"/>
    <property type="match status" value="1"/>
</dbReference>
<dbReference type="EMBL" id="JAEQNA010000002">
    <property type="protein sequence ID" value="MBL0420613.1"/>
    <property type="molecule type" value="Genomic_DNA"/>
</dbReference>
<dbReference type="InterPro" id="IPR056796">
    <property type="entry name" value="FdhE_C"/>
</dbReference>
<dbReference type="CDD" id="cd16341">
    <property type="entry name" value="FdhE"/>
    <property type="match status" value="1"/>
</dbReference>
<dbReference type="InterPro" id="IPR006452">
    <property type="entry name" value="Formate_DH_accessory"/>
</dbReference>
<dbReference type="PANTHER" id="PTHR37689">
    <property type="entry name" value="PROTEIN FDHE"/>
    <property type="match status" value="1"/>
</dbReference>